<name>A0AAV9E2Y3_ACOCL</name>
<dbReference type="Proteomes" id="UP001180020">
    <property type="component" value="Unassembled WGS sequence"/>
</dbReference>
<dbReference type="EMBL" id="JAUJYO010000009">
    <property type="protein sequence ID" value="KAK1307870.1"/>
    <property type="molecule type" value="Genomic_DNA"/>
</dbReference>
<sequence length="154" mass="17800">MPYRRECSEGDRCVAVCGGGSEEDRVQLPFVEIDLKCPRSSNGLRCSAPPNRCVRELEWDNIGQSVPYIADLHFSRYRKILKWEEMGHQWGWHPVVGEAEDDLELFKPKGVRLVPPQEVLVPHQGVLLRLGVVFMKALRHKFILDKWRMSLPHV</sequence>
<accession>A0AAV9E2Y3</accession>
<reference evidence="1" key="1">
    <citation type="journal article" date="2023" name="Nat. Commun.">
        <title>Diploid and tetraploid genomes of Acorus and the evolution of monocots.</title>
        <authorList>
            <person name="Ma L."/>
            <person name="Liu K.W."/>
            <person name="Li Z."/>
            <person name="Hsiao Y.Y."/>
            <person name="Qi Y."/>
            <person name="Fu T."/>
            <person name="Tang G.D."/>
            <person name="Zhang D."/>
            <person name="Sun W.H."/>
            <person name="Liu D.K."/>
            <person name="Li Y."/>
            <person name="Chen G.Z."/>
            <person name="Liu X.D."/>
            <person name="Liao X.Y."/>
            <person name="Jiang Y.T."/>
            <person name="Yu X."/>
            <person name="Hao Y."/>
            <person name="Huang J."/>
            <person name="Zhao X.W."/>
            <person name="Ke S."/>
            <person name="Chen Y.Y."/>
            <person name="Wu W.L."/>
            <person name="Hsu J.L."/>
            <person name="Lin Y.F."/>
            <person name="Huang M.D."/>
            <person name="Li C.Y."/>
            <person name="Huang L."/>
            <person name="Wang Z.W."/>
            <person name="Zhao X."/>
            <person name="Zhong W.Y."/>
            <person name="Peng D.H."/>
            <person name="Ahmad S."/>
            <person name="Lan S."/>
            <person name="Zhang J.S."/>
            <person name="Tsai W.C."/>
            <person name="Van de Peer Y."/>
            <person name="Liu Z.J."/>
        </authorList>
    </citation>
    <scope>NUCLEOTIDE SEQUENCE</scope>
    <source>
        <strain evidence="1">CP</strain>
    </source>
</reference>
<organism evidence="1 2">
    <name type="scientific">Acorus calamus</name>
    <name type="common">Sweet flag</name>
    <dbReference type="NCBI Taxonomy" id="4465"/>
    <lineage>
        <taxon>Eukaryota</taxon>
        <taxon>Viridiplantae</taxon>
        <taxon>Streptophyta</taxon>
        <taxon>Embryophyta</taxon>
        <taxon>Tracheophyta</taxon>
        <taxon>Spermatophyta</taxon>
        <taxon>Magnoliopsida</taxon>
        <taxon>Liliopsida</taxon>
        <taxon>Acoraceae</taxon>
        <taxon>Acorus</taxon>
    </lineage>
</organism>
<comment type="caution">
    <text evidence="1">The sequence shown here is derived from an EMBL/GenBank/DDBJ whole genome shotgun (WGS) entry which is preliminary data.</text>
</comment>
<protein>
    <submittedName>
        <fullName evidence="1">Uncharacterized protein</fullName>
    </submittedName>
</protein>
<gene>
    <name evidence="1" type="ORF">QJS10_CPA09g00903</name>
</gene>
<evidence type="ECO:0000313" key="2">
    <source>
        <dbReference type="Proteomes" id="UP001180020"/>
    </source>
</evidence>
<proteinExistence type="predicted"/>
<reference evidence="1" key="2">
    <citation type="submission" date="2023-06" db="EMBL/GenBank/DDBJ databases">
        <authorList>
            <person name="Ma L."/>
            <person name="Liu K.-W."/>
            <person name="Li Z."/>
            <person name="Hsiao Y.-Y."/>
            <person name="Qi Y."/>
            <person name="Fu T."/>
            <person name="Tang G."/>
            <person name="Zhang D."/>
            <person name="Sun W.-H."/>
            <person name="Liu D.-K."/>
            <person name="Li Y."/>
            <person name="Chen G.-Z."/>
            <person name="Liu X.-D."/>
            <person name="Liao X.-Y."/>
            <person name="Jiang Y.-T."/>
            <person name="Yu X."/>
            <person name="Hao Y."/>
            <person name="Huang J."/>
            <person name="Zhao X.-W."/>
            <person name="Ke S."/>
            <person name="Chen Y.-Y."/>
            <person name="Wu W.-L."/>
            <person name="Hsu J.-L."/>
            <person name="Lin Y.-F."/>
            <person name="Huang M.-D."/>
            <person name="Li C.-Y."/>
            <person name="Huang L."/>
            <person name="Wang Z.-W."/>
            <person name="Zhao X."/>
            <person name="Zhong W.-Y."/>
            <person name="Peng D.-H."/>
            <person name="Ahmad S."/>
            <person name="Lan S."/>
            <person name="Zhang J.-S."/>
            <person name="Tsai W.-C."/>
            <person name="Van De Peer Y."/>
            <person name="Liu Z.-J."/>
        </authorList>
    </citation>
    <scope>NUCLEOTIDE SEQUENCE</scope>
    <source>
        <strain evidence="1">CP</strain>
        <tissue evidence="1">Leaves</tissue>
    </source>
</reference>
<keyword evidence="2" id="KW-1185">Reference proteome</keyword>
<dbReference type="AlphaFoldDB" id="A0AAV9E2Y3"/>
<evidence type="ECO:0000313" key="1">
    <source>
        <dbReference type="EMBL" id="KAK1307870.1"/>
    </source>
</evidence>